<dbReference type="PaxDb" id="2903-EOD40551"/>
<sequence>MSAHALAEVATAVAGGSPSSGGSPRGGSGSRSSLRPRRSKEREGETVEGPPPDFRCPAAQPPPSFRCPLSGELMQDAVRLGDRSFSSASLRGRGMSTWRPHTLLPKADHVLRSQVHDWLCERYASVVLRLRMVSAVTEIAAAGGVRALVAMLLAESPEESKAAACEAIWHLATGSGENRALLVQEGALPPVVALVSSQVAQSAAVRVLRQVAVDVEHARRLVDAGVIHPLLQLFIDASPARDLLCFLREEDVEGSHDSWLQQLAGPFSGSAPPAASSWSSSGSQESPPSSPVSDPSAKTSSQNPHWAGTAGSNLKAAPVS</sequence>
<dbReference type="Proteomes" id="UP000013827">
    <property type="component" value="Unassembled WGS sequence"/>
</dbReference>
<organism evidence="3 4">
    <name type="scientific">Emiliania huxleyi (strain CCMP1516)</name>
    <dbReference type="NCBI Taxonomy" id="280463"/>
    <lineage>
        <taxon>Eukaryota</taxon>
        <taxon>Haptista</taxon>
        <taxon>Haptophyta</taxon>
        <taxon>Prymnesiophyceae</taxon>
        <taxon>Isochrysidales</taxon>
        <taxon>Noelaerhabdaceae</taxon>
        <taxon>Emiliania</taxon>
    </lineage>
</organism>
<dbReference type="GeneID" id="17285822"/>
<name>A0A0D3KXR6_EMIH1</name>
<dbReference type="RefSeq" id="XP_005792980.1">
    <property type="nucleotide sequence ID" value="XM_005792923.1"/>
</dbReference>
<reference evidence="4" key="1">
    <citation type="journal article" date="2013" name="Nature">
        <title>Pan genome of the phytoplankton Emiliania underpins its global distribution.</title>
        <authorList>
            <person name="Read B.A."/>
            <person name="Kegel J."/>
            <person name="Klute M.J."/>
            <person name="Kuo A."/>
            <person name="Lefebvre S.C."/>
            <person name="Maumus F."/>
            <person name="Mayer C."/>
            <person name="Miller J."/>
            <person name="Monier A."/>
            <person name="Salamov A."/>
            <person name="Young J."/>
            <person name="Aguilar M."/>
            <person name="Claverie J.M."/>
            <person name="Frickenhaus S."/>
            <person name="Gonzalez K."/>
            <person name="Herman E.K."/>
            <person name="Lin Y.C."/>
            <person name="Napier J."/>
            <person name="Ogata H."/>
            <person name="Sarno A.F."/>
            <person name="Shmutz J."/>
            <person name="Schroeder D."/>
            <person name="de Vargas C."/>
            <person name="Verret F."/>
            <person name="von Dassow P."/>
            <person name="Valentin K."/>
            <person name="Van de Peer Y."/>
            <person name="Wheeler G."/>
            <person name="Dacks J.B."/>
            <person name="Delwiche C.F."/>
            <person name="Dyhrman S.T."/>
            <person name="Glockner G."/>
            <person name="John U."/>
            <person name="Richards T."/>
            <person name="Worden A.Z."/>
            <person name="Zhang X."/>
            <person name="Grigoriev I.V."/>
            <person name="Allen A.E."/>
            <person name="Bidle K."/>
            <person name="Borodovsky M."/>
            <person name="Bowler C."/>
            <person name="Brownlee C."/>
            <person name="Cock J.M."/>
            <person name="Elias M."/>
            <person name="Gladyshev V.N."/>
            <person name="Groth M."/>
            <person name="Guda C."/>
            <person name="Hadaegh A."/>
            <person name="Iglesias-Rodriguez M.D."/>
            <person name="Jenkins J."/>
            <person name="Jones B.M."/>
            <person name="Lawson T."/>
            <person name="Leese F."/>
            <person name="Lindquist E."/>
            <person name="Lobanov A."/>
            <person name="Lomsadze A."/>
            <person name="Malik S.B."/>
            <person name="Marsh M.E."/>
            <person name="Mackinder L."/>
            <person name="Mock T."/>
            <person name="Mueller-Roeber B."/>
            <person name="Pagarete A."/>
            <person name="Parker M."/>
            <person name="Probert I."/>
            <person name="Quesneville H."/>
            <person name="Raines C."/>
            <person name="Rensing S.A."/>
            <person name="Riano-Pachon D.M."/>
            <person name="Richier S."/>
            <person name="Rokitta S."/>
            <person name="Shiraiwa Y."/>
            <person name="Soanes D.M."/>
            <person name="van der Giezen M."/>
            <person name="Wahlund T.M."/>
            <person name="Williams B."/>
            <person name="Wilson W."/>
            <person name="Wolfe G."/>
            <person name="Wurch L.L."/>
        </authorList>
    </citation>
    <scope>NUCLEOTIDE SEQUENCE</scope>
</reference>
<evidence type="ECO:0000256" key="1">
    <source>
        <dbReference type="PROSITE-ProRule" id="PRU00259"/>
    </source>
</evidence>
<dbReference type="SUPFAM" id="SSF48371">
    <property type="entry name" value="ARM repeat"/>
    <property type="match status" value="1"/>
</dbReference>
<proteinExistence type="predicted"/>
<protein>
    <recommendedName>
        <fullName evidence="5">RING-type E3 ubiquitin transferase</fullName>
    </recommendedName>
</protein>
<evidence type="ECO:0008006" key="5">
    <source>
        <dbReference type="Google" id="ProtNLM"/>
    </source>
</evidence>
<feature type="region of interest" description="Disordered" evidence="2">
    <location>
        <begin position="263"/>
        <end position="320"/>
    </location>
</feature>
<dbReference type="InterPro" id="IPR016024">
    <property type="entry name" value="ARM-type_fold"/>
</dbReference>
<evidence type="ECO:0000313" key="4">
    <source>
        <dbReference type="Proteomes" id="UP000013827"/>
    </source>
</evidence>
<evidence type="ECO:0000256" key="2">
    <source>
        <dbReference type="SAM" id="MobiDB-lite"/>
    </source>
</evidence>
<keyword evidence="4" id="KW-1185">Reference proteome</keyword>
<evidence type="ECO:0000313" key="3">
    <source>
        <dbReference type="EnsemblProtists" id="EOD40551"/>
    </source>
</evidence>
<dbReference type="AlphaFoldDB" id="A0A0D3KXR6"/>
<dbReference type="InterPro" id="IPR000225">
    <property type="entry name" value="Armadillo"/>
</dbReference>
<dbReference type="SUPFAM" id="SSF57850">
    <property type="entry name" value="RING/U-box"/>
    <property type="match status" value="1"/>
</dbReference>
<dbReference type="PANTHER" id="PTHR23315">
    <property type="entry name" value="U BOX DOMAIN-CONTAINING"/>
    <property type="match status" value="1"/>
</dbReference>
<feature type="repeat" description="ARM" evidence="1">
    <location>
        <begin position="143"/>
        <end position="186"/>
    </location>
</feature>
<dbReference type="PANTHER" id="PTHR23315:SF7">
    <property type="entry name" value="U-BOX DOMAIN-CONTAINING PROTEIN 4"/>
    <property type="match status" value="1"/>
</dbReference>
<dbReference type="InterPro" id="IPR011989">
    <property type="entry name" value="ARM-like"/>
</dbReference>
<accession>A0A0D3KXR6</accession>
<feature type="compositionally biased region" description="Low complexity" evidence="2">
    <location>
        <begin position="1"/>
        <end position="22"/>
    </location>
</feature>
<dbReference type="SMART" id="SM00185">
    <property type="entry name" value="ARM"/>
    <property type="match status" value="2"/>
</dbReference>
<feature type="region of interest" description="Disordered" evidence="2">
    <location>
        <begin position="1"/>
        <end position="61"/>
    </location>
</feature>
<dbReference type="HOGENOM" id="CLU_869958_0_0_1"/>
<dbReference type="Gene3D" id="1.25.10.10">
    <property type="entry name" value="Leucine-rich Repeat Variant"/>
    <property type="match status" value="1"/>
</dbReference>
<dbReference type="EnsemblProtists" id="EOD40551">
    <property type="protein sequence ID" value="EOD40551"/>
    <property type="gene ID" value="EMIHUDRAFT_222658"/>
</dbReference>
<dbReference type="KEGG" id="ehx:EMIHUDRAFT_222658"/>
<reference evidence="3" key="2">
    <citation type="submission" date="2024-10" db="UniProtKB">
        <authorList>
            <consortium name="EnsemblProtists"/>
        </authorList>
    </citation>
    <scope>IDENTIFICATION</scope>
</reference>
<dbReference type="PROSITE" id="PS50176">
    <property type="entry name" value="ARM_REPEAT"/>
    <property type="match status" value="1"/>
</dbReference>
<feature type="compositionally biased region" description="Low complexity" evidence="2">
    <location>
        <begin position="264"/>
        <end position="297"/>
    </location>
</feature>
<feature type="compositionally biased region" description="Pro residues" evidence="2">
    <location>
        <begin position="49"/>
        <end position="61"/>
    </location>
</feature>